<accession>A0A501XE09</accession>
<reference evidence="1 2" key="1">
    <citation type="submission" date="2019-06" db="EMBL/GenBank/DDBJ databases">
        <authorList>
            <person name="Lee I."/>
            <person name="Jang G.I."/>
            <person name="Hwang C.Y."/>
        </authorList>
    </citation>
    <scope>NUCLEOTIDE SEQUENCE [LARGE SCALE GENOMIC DNA]</scope>
    <source>
        <strain evidence="1 2">PAMC 28131</strain>
    </source>
</reference>
<gene>
    <name evidence="1" type="ORF">FJQ54_16915</name>
</gene>
<organism evidence="1 2">
    <name type="scientific">Sandaracinobacter neustonicus</name>
    <dbReference type="NCBI Taxonomy" id="1715348"/>
    <lineage>
        <taxon>Bacteria</taxon>
        <taxon>Pseudomonadati</taxon>
        <taxon>Pseudomonadota</taxon>
        <taxon>Alphaproteobacteria</taxon>
        <taxon>Sphingomonadales</taxon>
        <taxon>Sphingosinicellaceae</taxon>
        <taxon>Sandaracinobacter</taxon>
    </lineage>
</organism>
<dbReference type="AlphaFoldDB" id="A0A501XE09"/>
<dbReference type="EMBL" id="VFSU01000034">
    <property type="protein sequence ID" value="TPE58726.1"/>
    <property type="molecule type" value="Genomic_DNA"/>
</dbReference>
<protein>
    <submittedName>
        <fullName evidence="1">Uncharacterized protein</fullName>
    </submittedName>
</protein>
<dbReference type="OrthoDB" id="9954012at2"/>
<dbReference type="RefSeq" id="WP_140929578.1">
    <property type="nucleotide sequence ID" value="NZ_VFSU01000034.1"/>
</dbReference>
<keyword evidence="2" id="KW-1185">Reference proteome</keyword>
<sequence>MTALLSATACSADALQSCVAEKLEPGLSVIGLMRSEKLDMTKARLVTQLFEGDDAKLAKLKPMFALTDWTFASDGPGRMILSAHRVVDESWVKDSTNRMCAAAAAAEVVWDGWDVDVAADGGQK</sequence>
<dbReference type="Proteomes" id="UP000319897">
    <property type="component" value="Unassembled WGS sequence"/>
</dbReference>
<evidence type="ECO:0000313" key="1">
    <source>
        <dbReference type="EMBL" id="TPE58726.1"/>
    </source>
</evidence>
<name>A0A501XE09_9SPHN</name>
<evidence type="ECO:0000313" key="2">
    <source>
        <dbReference type="Proteomes" id="UP000319897"/>
    </source>
</evidence>
<comment type="caution">
    <text evidence="1">The sequence shown here is derived from an EMBL/GenBank/DDBJ whole genome shotgun (WGS) entry which is preliminary data.</text>
</comment>
<proteinExistence type="predicted"/>